<proteinExistence type="inferred from homology"/>
<evidence type="ECO:0000259" key="12">
    <source>
        <dbReference type="Pfam" id="PF01113"/>
    </source>
</evidence>
<dbReference type="Gene3D" id="3.40.50.720">
    <property type="entry name" value="NAD(P)-binding Rossmann-like Domain"/>
    <property type="match status" value="1"/>
</dbReference>
<dbReference type="InterPro" id="IPR000846">
    <property type="entry name" value="DapB_N"/>
</dbReference>
<dbReference type="InterPro" id="IPR023940">
    <property type="entry name" value="DHDPR_bac"/>
</dbReference>
<keyword evidence="3" id="KW-0521">NADP</keyword>
<evidence type="ECO:0000256" key="5">
    <source>
        <dbReference type="ARBA" id="ARBA00023002"/>
    </source>
</evidence>
<evidence type="ECO:0000259" key="13">
    <source>
        <dbReference type="Pfam" id="PF05173"/>
    </source>
</evidence>
<keyword evidence="6" id="KW-0520">NAD</keyword>
<dbReference type="Pfam" id="PF01113">
    <property type="entry name" value="DapB_N"/>
    <property type="match status" value="1"/>
</dbReference>
<keyword evidence="15" id="KW-1185">Reference proteome</keyword>
<dbReference type="EC" id="1.17.1.8" evidence="9"/>
<keyword evidence="4" id="KW-0220">Diaminopimelate biosynthesis</keyword>
<keyword evidence="2" id="KW-0028">Amino-acid biosynthesis</keyword>
<accession>A0A3S0RXA2</accession>
<dbReference type="GO" id="GO:0005829">
    <property type="term" value="C:cytosol"/>
    <property type="evidence" value="ECO:0007669"/>
    <property type="project" value="TreeGrafter"/>
</dbReference>
<evidence type="ECO:0000256" key="3">
    <source>
        <dbReference type="ARBA" id="ARBA00022857"/>
    </source>
</evidence>
<evidence type="ECO:0000256" key="4">
    <source>
        <dbReference type="ARBA" id="ARBA00022915"/>
    </source>
</evidence>
<comment type="similarity">
    <text evidence="1">Belongs to the DapB family.</text>
</comment>
<dbReference type="AlphaFoldDB" id="A0A3S0RXA2"/>
<sequence>MKIGLFGFGKTGSVVASEIIKDPECKLKWVMRASSQNKGEYASKLLGFNHLEGEILHMEDVDFDQFYKENQVDVIIDFSSSCAVNEYQNAVKYGSKIVSAISNYDEINIEHLKKLSRQTAVLYSPNITVGINFLMEASRLLQKIAPNADIEIIEEHFRGKKDVSGTALRIAEELGLDKSQHVNSIRVGGIVGKHEVVFGLPNQTIRIIHESHNRAAFGQGAIYAAKWIMGKKKGIYSMEEALSLIMSGSKSLSKEEKMVPF</sequence>
<comment type="catalytic activity">
    <reaction evidence="10">
        <text>(S)-2,3,4,5-tetrahydrodipicolinate + NADP(+) + H2O = (2S,4S)-4-hydroxy-2,3,4,5-tetrahydrodipicolinate + NADPH + H(+)</text>
        <dbReference type="Rhea" id="RHEA:35331"/>
        <dbReference type="ChEBI" id="CHEBI:15377"/>
        <dbReference type="ChEBI" id="CHEBI:15378"/>
        <dbReference type="ChEBI" id="CHEBI:16845"/>
        <dbReference type="ChEBI" id="CHEBI:57783"/>
        <dbReference type="ChEBI" id="CHEBI:58349"/>
        <dbReference type="ChEBI" id="CHEBI:67139"/>
        <dbReference type="EC" id="1.17.1.8"/>
    </reaction>
</comment>
<dbReference type="InterPro" id="IPR022663">
    <property type="entry name" value="DapB_C"/>
</dbReference>
<dbReference type="SUPFAM" id="SSF55347">
    <property type="entry name" value="Glyceraldehyde-3-phosphate dehydrogenase-like, C-terminal domain"/>
    <property type="match status" value="1"/>
</dbReference>
<gene>
    <name evidence="14" type="ORF">EK386_04635</name>
</gene>
<dbReference type="GO" id="GO:0008839">
    <property type="term" value="F:4-hydroxy-tetrahydrodipicolinate reductase"/>
    <property type="evidence" value="ECO:0007669"/>
    <property type="project" value="UniProtKB-EC"/>
</dbReference>
<dbReference type="GO" id="GO:0009089">
    <property type="term" value="P:lysine biosynthetic process via diaminopimelate"/>
    <property type="evidence" value="ECO:0007669"/>
    <property type="project" value="InterPro"/>
</dbReference>
<dbReference type="PIRSF" id="PIRSF000161">
    <property type="entry name" value="DHPR"/>
    <property type="match status" value="1"/>
</dbReference>
<feature type="domain" description="Dihydrodipicolinate reductase C-terminal" evidence="13">
    <location>
        <begin position="130"/>
        <end position="242"/>
    </location>
</feature>
<evidence type="ECO:0000256" key="9">
    <source>
        <dbReference type="ARBA" id="ARBA00038983"/>
    </source>
</evidence>
<comment type="pathway">
    <text evidence="8">Amino-acid biosynthesis; L-lysine biosynthesis via DAP pathway; (S)-tetrahydrodipicolinate from L-aspartate: step 4/4.</text>
</comment>
<reference evidence="14 15" key="1">
    <citation type="submission" date="2018-12" db="EMBL/GenBank/DDBJ databases">
        <title>Lysinibacillus antri sp. nov., isolated from a cave soil.</title>
        <authorList>
            <person name="Narsing Rao M.P."/>
            <person name="Zhang H."/>
            <person name="Dong Z.-Y."/>
            <person name="Niu X.-K."/>
            <person name="Zhang K."/>
            <person name="Fang B.-Z."/>
            <person name="Kang Y.-Q."/>
            <person name="Xiao M."/>
            <person name="Li W.-J."/>
        </authorList>
    </citation>
    <scope>NUCLEOTIDE SEQUENCE [LARGE SCALE GENOMIC DNA]</scope>
    <source>
        <strain evidence="14 15">SYSU K30002</strain>
    </source>
</reference>
<evidence type="ECO:0000256" key="2">
    <source>
        <dbReference type="ARBA" id="ARBA00022605"/>
    </source>
</evidence>
<comment type="catalytic activity">
    <reaction evidence="11">
        <text>(S)-2,3,4,5-tetrahydrodipicolinate + NAD(+) + H2O = (2S,4S)-4-hydroxy-2,3,4,5-tetrahydrodipicolinate + NADH + H(+)</text>
        <dbReference type="Rhea" id="RHEA:35323"/>
        <dbReference type="ChEBI" id="CHEBI:15377"/>
        <dbReference type="ChEBI" id="CHEBI:15378"/>
        <dbReference type="ChEBI" id="CHEBI:16845"/>
        <dbReference type="ChEBI" id="CHEBI:57540"/>
        <dbReference type="ChEBI" id="CHEBI:57945"/>
        <dbReference type="ChEBI" id="CHEBI:67139"/>
        <dbReference type="EC" id="1.17.1.8"/>
    </reaction>
</comment>
<evidence type="ECO:0000256" key="11">
    <source>
        <dbReference type="ARBA" id="ARBA00049396"/>
    </source>
</evidence>
<protein>
    <recommendedName>
        <fullName evidence="9">4-hydroxy-tetrahydrodipicolinate reductase</fullName>
        <ecNumber evidence="9">1.17.1.8</ecNumber>
    </recommendedName>
</protein>
<dbReference type="InterPro" id="IPR036291">
    <property type="entry name" value="NAD(P)-bd_dom_sf"/>
</dbReference>
<evidence type="ECO:0000313" key="15">
    <source>
        <dbReference type="Proteomes" id="UP000287910"/>
    </source>
</evidence>
<dbReference type="Pfam" id="PF05173">
    <property type="entry name" value="DapB_C"/>
    <property type="match status" value="1"/>
</dbReference>
<dbReference type="PANTHER" id="PTHR20836:SF0">
    <property type="entry name" value="4-HYDROXY-TETRAHYDRODIPICOLINATE REDUCTASE 1, CHLOROPLASTIC-RELATED"/>
    <property type="match status" value="1"/>
</dbReference>
<evidence type="ECO:0000256" key="10">
    <source>
        <dbReference type="ARBA" id="ARBA00049080"/>
    </source>
</evidence>
<dbReference type="PANTHER" id="PTHR20836">
    <property type="entry name" value="DIHYDRODIPICOLINATE REDUCTASE"/>
    <property type="match status" value="1"/>
</dbReference>
<evidence type="ECO:0000256" key="6">
    <source>
        <dbReference type="ARBA" id="ARBA00023027"/>
    </source>
</evidence>
<evidence type="ECO:0000256" key="1">
    <source>
        <dbReference type="ARBA" id="ARBA00006642"/>
    </source>
</evidence>
<dbReference type="EMBL" id="RYYR01000004">
    <property type="protein sequence ID" value="RUL55645.1"/>
    <property type="molecule type" value="Genomic_DNA"/>
</dbReference>
<dbReference type="Gene3D" id="3.30.360.10">
    <property type="entry name" value="Dihydrodipicolinate Reductase, domain 2"/>
    <property type="match status" value="1"/>
</dbReference>
<dbReference type="Proteomes" id="UP000287910">
    <property type="component" value="Unassembled WGS sequence"/>
</dbReference>
<comment type="caution">
    <text evidence="14">The sequence shown here is derived from an EMBL/GenBank/DDBJ whole genome shotgun (WGS) entry which is preliminary data.</text>
</comment>
<evidence type="ECO:0000256" key="7">
    <source>
        <dbReference type="ARBA" id="ARBA00023154"/>
    </source>
</evidence>
<evidence type="ECO:0000313" key="14">
    <source>
        <dbReference type="EMBL" id="RUL55645.1"/>
    </source>
</evidence>
<evidence type="ECO:0000256" key="8">
    <source>
        <dbReference type="ARBA" id="ARBA00037922"/>
    </source>
</evidence>
<keyword evidence="5" id="KW-0560">Oxidoreductase</keyword>
<keyword evidence="7" id="KW-0457">Lysine biosynthesis</keyword>
<dbReference type="SUPFAM" id="SSF51735">
    <property type="entry name" value="NAD(P)-binding Rossmann-fold domains"/>
    <property type="match status" value="1"/>
</dbReference>
<dbReference type="GO" id="GO:0019877">
    <property type="term" value="P:diaminopimelate biosynthetic process"/>
    <property type="evidence" value="ECO:0007669"/>
    <property type="project" value="UniProtKB-KW"/>
</dbReference>
<organism evidence="14 15">
    <name type="scientific">Lysinibacillus antri</name>
    <dbReference type="NCBI Taxonomy" id="2498145"/>
    <lineage>
        <taxon>Bacteria</taxon>
        <taxon>Bacillati</taxon>
        <taxon>Bacillota</taxon>
        <taxon>Bacilli</taxon>
        <taxon>Bacillales</taxon>
        <taxon>Bacillaceae</taxon>
        <taxon>Lysinibacillus</taxon>
    </lineage>
</organism>
<name>A0A3S0RXA2_9BACI</name>
<feature type="domain" description="Dihydrodipicolinate reductase N-terminal" evidence="12">
    <location>
        <begin position="1"/>
        <end position="126"/>
    </location>
</feature>